<evidence type="ECO:0008006" key="6">
    <source>
        <dbReference type="Google" id="ProtNLM"/>
    </source>
</evidence>
<evidence type="ECO:0000313" key="5">
    <source>
        <dbReference type="Proteomes" id="UP001159641"/>
    </source>
</evidence>
<comment type="subcellular location">
    <subcellularLocation>
        <location evidence="1">Secreted</location>
    </subcellularLocation>
</comment>
<dbReference type="CDD" id="cd00633">
    <property type="entry name" value="Secretoglobin"/>
    <property type="match status" value="1"/>
</dbReference>
<keyword evidence="3" id="KW-0964">Secreted</keyword>
<comment type="caution">
    <text evidence="4">The sequence shown here is derived from an EMBL/GenBank/DDBJ whole genome shotgun (WGS) entry which is preliminary data.</text>
</comment>
<evidence type="ECO:0000313" key="4">
    <source>
        <dbReference type="EMBL" id="KAJ8795521.1"/>
    </source>
</evidence>
<dbReference type="AlphaFoldDB" id="A0AB34HRP4"/>
<keyword evidence="5" id="KW-1185">Reference proteome</keyword>
<dbReference type="EMBL" id="JAIQCJ010000544">
    <property type="protein sequence ID" value="KAJ8795521.1"/>
    <property type="molecule type" value="Genomic_DNA"/>
</dbReference>
<dbReference type="InterPro" id="IPR016126">
    <property type="entry name" value="Secretoglobin"/>
</dbReference>
<name>A0AB34HRP4_ESCRO</name>
<dbReference type="GO" id="GO:0005576">
    <property type="term" value="C:extracellular region"/>
    <property type="evidence" value="ECO:0007669"/>
    <property type="project" value="UniProtKB-SubCell"/>
</dbReference>
<dbReference type="Proteomes" id="UP001159641">
    <property type="component" value="Unassembled WGS sequence"/>
</dbReference>
<evidence type="ECO:0000256" key="2">
    <source>
        <dbReference type="ARBA" id="ARBA00008650"/>
    </source>
</evidence>
<organism evidence="4 5">
    <name type="scientific">Eschrichtius robustus</name>
    <name type="common">California gray whale</name>
    <name type="synonym">Eschrichtius gibbosus</name>
    <dbReference type="NCBI Taxonomy" id="9764"/>
    <lineage>
        <taxon>Eukaryota</taxon>
        <taxon>Metazoa</taxon>
        <taxon>Chordata</taxon>
        <taxon>Craniata</taxon>
        <taxon>Vertebrata</taxon>
        <taxon>Euteleostomi</taxon>
        <taxon>Mammalia</taxon>
        <taxon>Eutheria</taxon>
        <taxon>Laurasiatheria</taxon>
        <taxon>Artiodactyla</taxon>
        <taxon>Whippomorpha</taxon>
        <taxon>Cetacea</taxon>
        <taxon>Mysticeti</taxon>
        <taxon>Eschrichtiidae</taxon>
        <taxon>Eschrichtius</taxon>
    </lineage>
</organism>
<gene>
    <name evidence="4" type="ORF">J1605_002283</name>
</gene>
<accession>A0AB34HRP4</accession>
<comment type="similarity">
    <text evidence="2">Belongs to the secretoglobin family.</text>
</comment>
<dbReference type="InterPro" id="IPR035960">
    <property type="entry name" value="Secretoglobin_sf"/>
</dbReference>
<dbReference type="InterPro" id="IPR043215">
    <property type="entry name" value="Secretoglobin_1C-like"/>
</dbReference>
<evidence type="ECO:0000256" key="3">
    <source>
        <dbReference type="ARBA" id="ARBA00022525"/>
    </source>
</evidence>
<sequence length="227" mass="24693">MSVLNEEPPGARQGLKPWILTGTLWRVGLSCRMPLATRWQHGTGEEGPWRKGPDCSTALGAVWLWAQVLQPPSSIIALDCLPQILDFPRLDDHRRKLSQTAAPPHFLQSPGNPTPTPAQFNLSPSPCVTTNRNVTNPAQPRLTLTPIQAPGLAMGEDHNESFIDFLQTLLVGSAEELYEGPLGKYDVSADAKAAVTELKSCIDGLQPMHKAELVKLLVPWPGGHPIP</sequence>
<evidence type="ECO:0000256" key="1">
    <source>
        <dbReference type="ARBA" id="ARBA00004613"/>
    </source>
</evidence>
<dbReference type="Gene3D" id="1.10.210.10">
    <property type="entry name" value="Secretoglobin"/>
    <property type="match status" value="1"/>
</dbReference>
<protein>
    <recommendedName>
        <fullName evidence="6">Secretoglobin family 1C member 1</fullName>
    </recommendedName>
</protein>
<dbReference type="PANTHER" id="PTHR10136">
    <property type="entry name" value="SECRETOGLOBIN FAMILY 1 MEMBER"/>
    <property type="match status" value="1"/>
</dbReference>
<dbReference type="Pfam" id="PF01099">
    <property type="entry name" value="Uteroglobin"/>
    <property type="match status" value="1"/>
</dbReference>
<dbReference type="SUPFAM" id="SSF48201">
    <property type="entry name" value="Uteroglobin-like"/>
    <property type="match status" value="1"/>
</dbReference>
<dbReference type="PROSITE" id="PS51311">
    <property type="entry name" value="SCGB"/>
    <property type="match status" value="1"/>
</dbReference>
<dbReference type="PANTHER" id="PTHR10136:SF8">
    <property type="entry name" value="SECRETOGLOBIN FAMILY 1C MEMBER 1-RELATED"/>
    <property type="match status" value="1"/>
</dbReference>
<proteinExistence type="inferred from homology"/>
<reference evidence="4 5" key="1">
    <citation type="submission" date="2022-11" db="EMBL/GenBank/DDBJ databases">
        <title>Whole genome sequence of Eschrichtius robustus ER-17-0199.</title>
        <authorList>
            <person name="Bruniche-Olsen A."/>
            <person name="Black A.N."/>
            <person name="Fields C.J."/>
            <person name="Walden K."/>
            <person name="Dewoody J.A."/>
        </authorList>
    </citation>
    <scope>NUCLEOTIDE SEQUENCE [LARGE SCALE GENOMIC DNA]</scope>
    <source>
        <strain evidence="4">ER-17-0199</strain>
        <tissue evidence="4">Blubber</tissue>
    </source>
</reference>